<gene>
    <name evidence="3" type="ORF">N7E81_02875</name>
</gene>
<dbReference type="Gene3D" id="1.10.1040.20">
    <property type="entry name" value="ProC-like, C-terminal domain"/>
    <property type="match status" value="1"/>
</dbReference>
<proteinExistence type="predicted"/>
<dbReference type="Pfam" id="PF03807">
    <property type="entry name" value="F420_oxidored"/>
    <property type="match status" value="1"/>
</dbReference>
<dbReference type="InterPro" id="IPR028939">
    <property type="entry name" value="P5C_Rdtase_cat_N"/>
</dbReference>
<dbReference type="InterPro" id="IPR036291">
    <property type="entry name" value="NAD(P)-bd_dom_sf"/>
</dbReference>
<evidence type="ECO:0000259" key="2">
    <source>
        <dbReference type="Pfam" id="PF10728"/>
    </source>
</evidence>
<feature type="domain" description="Pyrroline-5-carboxylate reductase catalytic N-terminal" evidence="1">
    <location>
        <begin position="8"/>
        <end position="92"/>
    </location>
</feature>
<protein>
    <submittedName>
        <fullName evidence="3">DUF2520 domain-containing protein</fullName>
    </submittedName>
</protein>
<dbReference type="PANTHER" id="PTHR40459:SF1">
    <property type="entry name" value="CONSERVED HYPOTHETICAL ALANINE AND LEUCINE RICH PROTEIN"/>
    <property type="match status" value="1"/>
</dbReference>
<accession>A0ABY6D1P8</accession>
<evidence type="ECO:0000313" key="4">
    <source>
        <dbReference type="Proteomes" id="UP001062165"/>
    </source>
</evidence>
<dbReference type="EMBL" id="CP106735">
    <property type="protein sequence ID" value="UXX80048.1"/>
    <property type="molecule type" value="Genomic_DNA"/>
</dbReference>
<evidence type="ECO:0000313" key="3">
    <source>
        <dbReference type="EMBL" id="UXX80048.1"/>
    </source>
</evidence>
<evidence type="ECO:0000259" key="1">
    <source>
        <dbReference type="Pfam" id="PF03807"/>
    </source>
</evidence>
<dbReference type="RefSeq" id="WP_263051778.1">
    <property type="nucleotide sequence ID" value="NZ_CP106735.1"/>
</dbReference>
<reference evidence="3" key="1">
    <citation type="submission" date="2022-10" db="EMBL/GenBank/DDBJ databases">
        <title>Comparative genomics and taxonomic characterization of three novel marine species of genus Reichenbachiella exhibiting antioxidant and polysaccharide degradation activities.</title>
        <authorList>
            <person name="Muhammad N."/>
            <person name="Lee Y.-J."/>
            <person name="Ko J."/>
            <person name="Kim S.-G."/>
        </authorList>
    </citation>
    <scope>NUCLEOTIDE SEQUENCE</scope>
    <source>
        <strain evidence="3">Wsw4-B4</strain>
    </source>
</reference>
<dbReference type="InterPro" id="IPR037108">
    <property type="entry name" value="TM1727-like_C_sf"/>
</dbReference>
<name>A0ABY6D1P8_9BACT</name>
<dbReference type="InterPro" id="IPR018931">
    <property type="entry name" value="DUF2520"/>
</dbReference>
<sequence>MNSISNIKVTLIGSGKVATSLAHTLVSHGVIIQEVYSRQLSHAKKLAQAVAAKQATQSLDFTKSSSQVFIISVKDDAIQQVAEEIKLPEKAILLHTSGTVSINTLATTARPHGILYPLMTFGADQLIDFDQVPILTESNSIEAQDILDTLARSISTQVQAASESERQLLHVAAVFASNFTNRMIAASEEILTGTQLPTSMLKPLLTQTIQNAWDTHPDEALTGPAKRGDVETIKKHLNLLKEKPKLAKIYEVITESITSKF</sequence>
<dbReference type="Gene3D" id="3.40.50.720">
    <property type="entry name" value="NAD(P)-binding Rossmann-like Domain"/>
    <property type="match status" value="1"/>
</dbReference>
<dbReference type="Proteomes" id="UP001062165">
    <property type="component" value="Chromosome"/>
</dbReference>
<keyword evidence="4" id="KW-1185">Reference proteome</keyword>
<dbReference type="SUPFAM" id="SSF48179">
    <property type="entry name" value="6-phosphogluconate dehydrogenase C-terminal domain-like"/>
    <property type="match status" value="1"/>
</dbReference>
<dbReference type="PANTHER" id="PTHR40459">
    <property type="entry name" value="CONSERVED HYPOTHETICAL ALANINE AND LEUCINE RICH PROTEIN"/>
    <property type="match status" value="1"/>
</dbReference>
<organism evidence="3 4">
    <name type="scientific">Reichenbachiella carrageenanivorans</name>
    <dbReference type="NCBI Taxonomy" id="2979869"/>
    <lineage>
        <taxon>Bacteria</taxon>
        <taxon>Pseudomonadati</taxon>
        <taxon>Bacteroidota</taxon>
        <taxon>Cytophagia</taxon>
        <taxon>Cytophagales</taxon>
        <taxon>Reichenbachiellaceae</taxon>
        <taxon>Reichenbachiella</taxon>
    </lineage>
</organism>
<dbReference type="InterPro" id="IPR008927">
    <property type="entry name" value="6-PGluconate_DH-like_C_sf"/>
</dbReference>
<dbReference type="Pfam" id="PF10728">
    <property type="entry name" value="DUF2520"/>
    <property type="match status" value="1"/>
</dbReference>
<feature type="domain" description="DUF2520" evidence="2">
    <location>
        <begin position="133"/>
        <end position="256"/>
    </location>
</feature>
<dbReference type="SUPFAM" id="SSF51735">
    <property type="entry name" value="NAD(P)-binding Rossmann-fold domains"/>
    <property type="match status" value="1"/>
</dbReference>